<evidence type="ECO:0000256" key="1">
    <source>
        <dbReference type="ARBA" id="ARBA00000822"/>
    </source>
</evidence>
<comment type="similarity">
    <text evidence="13">Belongs to the glycosyl hydrolase 16 family. CRH1 subfamily.</text>
</comment>
<dbReference type="GO" id="GO:0098552">
    <property type="term" value="C:side of membrane"/>
    <property type="evidence" value="ECO:0007669"/>
    <property type="project" value="UniProtKB-KW"/>
</dbReference>
<evidence type="ECO:0000259" key="18">
    <source>
        <dbReference type="PROSITE" id="PS51762"/>
    </source>
</evidence>
<keyword evidence="6 17" id="KW-0732">Signal</keyword>
<evidence type="ECO:0000256" key="15">
    <source>
        <dbReference type="PIRSR" id="PIRSR037299-1"/>
    </source>
</evidence>
<dbReference type="GO" id="GO:0016757">
    <property type="term" value="F:glycosyltransferase activity"/>
    <property type="evidence" value="ECO:0007669"/>
    <property type="project" value="UniProtKB-KW"/>
</dbReference>
<sequence>MKLTNLLYSWGVLGTITSAATVIKCNATVSCPESAPCCNQYGNCGTGMHCLGGCDPRRSFNLSACMPQPRMSSFKDLMNDARKILDINKYLGDSSEGDWVYTGFVDNAEDALLMQMPKNSGGTVVSSTKYLWYGRVGATIKTSRGVGVVTAFITFSDMQDELDYEFMGYELDHPQTNFYSLGELNYTNSKNHLISNIYENWHYYEIDWAEDQTRWIIDGKVVRTLKRADTWNSTQKRYKYPNTPSRVQFSLWPAGSELNALGTQQWAGGKIDWDSPDIKEHGYYYAYVKNVSVETYDLPSFISRNESKFNAFLYKSSKELNENVQLTNKKTWLGSPDAVGFDPQNSSSSLSQSASKSSSSGTATGKTSQATGERTGNATFICRPVATGNDDE</sequence>
<dbReference type="SUPFAM" id="SSF49899">
    <property type="entry name" value="Concanavalin A-like lectins/glucanases"/>
    <property type="match status" value="1"/>
</dbReference>
<comment type="catalytic activity">
    <reaction evidence="1">
        <text>Random endo-hydrolysis of N-acetyl-beta-D-glucosaminide (1-&gt;4)-beta-linkages in chitin and chitodextrins.</text>
        <dbReference type="EC" id="3.2.1.14"/>
    </reaction>
</comment>
<dbReference type="GO" id="GO:0008843">
    <property type="term" value="F:endochitinase activity"/>
    <property type="evidence" value="ECO:0007669"/>
    <property type="project" value="UniProtKB-EC"/>
</dbReference>
<dbReference type="GO" id="GO:0031505">
    <property type="term" value="P:fungal-type cell wall organization"/>
    <property type="evidence" value="ECO:0007669"/>
    <property type="project" value="TreeGrafter"/>
</dbReference>
<dbReference type="Pfam" id="PF00722">
    <property type="entry name" value="Glyco_hydro_16"/>
    <property type="match status" value="1"/>
</dbReference>
<name>A0A4P9ZDZ6_9ASCO</name>
<keyword evidence="11" id="KW-0326">Glycosidase</keyword>
<organism evidence="19 20">
    <name type="scientific">Metschnikowia bicuspidata</name>
    <dbReference type="NCBI Taxonomy" id="27322"/>
    <lineage>
        <taxon>Eukaryota</taxon>
        <taxon>Fungi</taxon>
        <taxon>Dikarya</taxon>
        <taxon>Ascomycota</taxon>
        <taxon>Saccharomycotina</taxon>
        <taxon>Pichiomycetes</taxon>
        <taxon>Metschnikowiaceae</taxon>
        <taxon>Metschnikowia</taxon>
    </lineage>
</organism>
<dbReference type="InterPro" id="IPR017168">
    <property type="entry name" value="CHR-like"/>
</dbReference>
<evidence type="ECO:0000256" key="5">
    <source>
        <dbReference type="ARBA" id="ARBA00022679"/>
    </source>
</evidence>
<keyword evidence="3" id="KW-0336">GPI-anchor</keyword>
<dbReference type="OrthoDB" id="4781at2759"/>
<dbReference type="Proteomes" id="UP000268321">
    <property type="component" value="Unassembled WGS sequence"/>
</dbReference>
<keyword evidence="5" id="KW-0808">Transferase</keyword>
<keyword evidence="8 14" id="KW-0472">Membrane</keyword>
<proteinExistence type="inferred from homology"/>
<evidence type="ECO:0000256" key="6">
    <source>
        <dbReference type="ARBA" id="ARBA00022729"/>
    </source>
</evidence>
<dbReference type="PROSITE" id="PS51762">
    <property type="entry name" value="GH16_2"/>
    <property type="match status" value="1"/>
</dbReference>
<protein>
    <recommendedName>
        <fullName evidence="14">Crh-like protein</fullName>
        <ecNumber evidence="14">3.2.-.-</ecNumber>
    </recommendedName>
</protein>
<feature type="active site" description="Nucleophile" evidence="15">
    <location>
        <position position="161"/>
    </location>
</feature>
<evidence type="ECO:0000313" key="20">
    <source>
        <dbReference type="Proteomes" id="UP000268321"/>
    </source>
</evidence>
<dbReference type="InterPro" id="IPR013320">
    <property type="entry name" value="ConA-like_dom_sf"/>
</dbReference>
<reference evidence="20" key="1">
    <citation type="journal article" date="2018" name="Nat. Microbiol.">
        <title>Leveraging single-cell genomics to expand the fungal tree of life.</title>
        <authorList>
            <person name="Ahrendt S.R."/>
            <person name="Quandt C.A."/>
            <person name="Ciobanu D."/>
            <person name="Clum A."/>
            <person name="Salamov A."/>
            <person name="Andreopoulos B."/>
            <person name="Cheng J.F."/>
            <person name="Woyke T."/>
            <person name="Pelin A."/>
            <person name="Henrissat B."/>
            <person name="Reynolds N.K."/>
            <person name="Benny G.L."/>
            <person name="Smith M.E."/>
            <person name="James T.Y."/>
            <person name="Grigoriev I.V."/>
        </authorList>
    </citation>
    <scope>NUCLEOTIDE SEQUENCE [LARGE SCALE GENOMIC DNA]</scope>
    <source>
        <strain evidence="20">Baker2002</strain>
    </source>
</reference>
<comment type="subcellular location">
    <subcellularLocation>
        <location evidence="2">Membrane</location>
        <topology evidence="2">Lipid-anchor</topology>
        <topology evidence="2">GPI-anchor</topology>
    </subcellularLocation>
</comment>
<keyword evidence="7 14" id="KW-0378">Hydrolase</keyword>
<evidence type="ECO:0000256" key="12">
    <source>
        <dbReference type="ARBA" id="ARBA00023316"/>
    </source>
</evidence>
<dbReference type="InterPro" id="IPR050546">
    <property type="entry name" value="Glycosyl_Hydrlase_16"/>
</dbReference>
<keyword evidence="4" id="KW-0328">Glycosyltransferase</keyword>
<evidence type="ECO:0000256" key="17">
    <source>
        <dbReference type="SAM" id="SignalP"/>
    </source>
</evidence>
<keyword evidence="12" id="KW-0961">Cell wall biogenesis/degradation</keyword>
<feature type="region of interest" description="Disordered" evidence="16">
    <location>
        <begin position="343"/>
        <end position="392"/>
    </location>
</feature>
<evidence type="ECO:0000256" key="14">
    <source>
        <dbReference type="PIRNR" id="PIRNR037299"/>
    </source>
</evidence>
<evidence type="ECO:0000256" key="4">
    <source>
        <dbReference type="ARBA" id="ARBA00022676"/>
    </source>
</evidence>
<keyword evidence="9" id="KW-0325">Glycoprotein</keyword>
<dbReference type="GO" id="GO:0009277">
    <property type="term" value="C:fungal-type cell wall"/>
    <property type="evidence" value="ECO:0007669"/>
    <property type="project" value="UniProtKB-ARBA"/>
</dbReference>
<evidence type="ECO:0000256" key="7">
    <source>
        <dbReference type="ARBA" id="ARBA00022801"/>
    </source>
</evidence>
<dbReference type="PIRSF" id="PIRSF037299">
    <property type="entry name" value="Glycosidase_CRH1_prd"/>
    <property type="match status" value="1"/>
</dbReference>
<keyword evidence="10" id="KW-0449">Lipoprotein</keyword>
<dbReference type="FunFam" id="2.60.120.200:FF:000159">
    <property type="entry name" value="Glycosidase"/>
    <property type="match status" value="1"/>
</dbReference>
<dbReference type="InterPro" id="IPR000757">
    <property type="entry name" value="Beta-glucanase-like"/>
</dbReference>
<evidence type="ECO:0000256" key="16">
    <source>
        <dbReference type="SAM" id="MobiDB-lite"/>
    </source>
</evidence>
<dbReference type="EC" id="3.2.-.-" evidence="14"/>
<feature type="signal peptide" evidence="17">
    <location>
        <begin position="1"/>
        <end position="19"/>
    </location>
</feature>
<feature type="domain" description="GH16" evidence="18">
    <location>
        <begin position="72"/>
        <end position="296"/>
    </location>
</feature>
<evidence type="ECO:0000256" key="13">
    <source>
        <dbReference type="ARBA" id="ARBA00038074"/>
    </source>
</evidence>
<evidence type="ECO:0000256" key="11">
    <source>
        <dbReference type="ARBA" id="ARBA00023295"/>
    </source>
</evidence>
<dbReference type="PANTHER" id="PTHR10963:SF22">
    <property type="entry name" value="GLYCOSIDASE CRH2-RELATED"/>
    <property type="match status" value="1"/>
</dbReference>
<keyword evidence="20" id="KW-1185">Reference proteome</keyword>
<dbReference type="PANTHER" id="PTHR10963">
    <property type="entry name" value="GLYCOSYL HYDROLASE-RELATED"/>
    <property type="match status" value="1"/>
</dbReference>
<accession>A0A4P9ZDZ6</accession>
<dbReference type="EMBL" id="ML004445">
    <property type="protein sequence ID" value="RKP31197.1"/>
    <property type="molecule type" value="Genomic_DNA"/>
</dbReference>
<dbReference type="AlphaFoldDB" id="A0A4P9ZDZ6"/>
<feature type="chain" id="PRO_5020974907" description="Crh-like protein" evidence="17">
    <location>
        <begin position="20"/>
        <end position="392"/>
    </location>
</feature>
<evidence type="ECO:0000256" key="8">
    <source>
        <dbReference type="ARBA" id="ARBA00023136"/>
    </source>
</evidence>
<evidence type="ECO:0000313" key="19">
    <source>
        <dbReference type="EMBL" id="RKP31197.1"/>
    </source>
</evidence>
<evidence type="ECO:0000256" key="2">
    <source>
        <dbReference type="ARBA" id="ARBA00004589"/>
    </source>
</evidence>
<feature type="compositionally biased region" description="Low complexity" evidence="16">
    <location>
        <begin position="346"/>
        <end position="372"/>
    </location>
</feature>
<feature type="active site" description="Proton donor" evidence="15">
    <location>
        <position position="165"/>
    </location>
</feature>
<evidence type="ECO:0000256" key="3">
    <source>
        <dbReference type="ARBA" id="ARBA00022622"/>
    </source>
</evidence>
<evidence type="ECO:0000256" key="9">
    <source>
        <dbReference type="ARBA" id="ARBA00023180"/>
    </source>
</evidence>
<evidence type="ECO:0000256" key="10">
    <source>
        <dbReference type="ARBA" id="ARBA00023288"/>
    </source>
</evidence>
<dbReference type="Gene3D" id="2.60.120.200">
    <property type="match status" value="1"/>
</dbReference>
<dbReference type="GO" id="GO:0005975">
    <property type="term" value="P:carbohydrate metabolic process"/>
    <property type="evidence" value="ECO:0007669"/>
    <property type="project" value="InterPro"/>
</dbReference>
<gene>
    <name evidence="19" type="ORF">METBISCDRAFT_30385</name>
</gene>